<dbReference type="AlphaFoldDB" id="A0A165Y8P6"/>
<accession>A0A165Y8P6</accession>
<keyword evidence="3" id="KW-1185">Reference proteome</keyword>
<organism evidence="2 3">
    <name type="scientific">Sistotremastrum suecicum HHB10207 ss-3</name>
    <dbReference type="NCBI Taxonomy" id="1314776"/>
    <lineage>
        <taxon>Eukaryota</taxon>
        <taxon>Fungi</taxon>
        <taxon>Dikarya</taxon>
        <taxon>Basidiomycota</taxon>
        <taxon>Agaricomycotina</taxon>
        <taxon>Agaricomycetes</taxon>
        <taxon>Sistotremastrales</taxon>
        <taxon>Sistotremastraceae</taxon>
        <taxon>Sistotremastrum</taxon>
    </lineage>
</organism>
<evidence type="ECO:0000313" key="3">
    <source>
        <dbReference type="Proteomes" id="UP000076798"/>
    </source>
</evidence>
<proteinExistence type="predicted"/>
<sequence length="410" mass="45637">MPSRPCTLANLPTGWFLNVMERRWILIDMLKACAVPGMTPDDVPQWSMTYVGSTAASPDALFHITGVSITPPHFPNLNERIYAPFQIAFEAEDINTCPIIYHTVPIDSSTIPSIEVTLVKNPRGENTVEQRIGSRMSSLEARHLIRQAAAESRASMQDVITASPTIPSSVQASTCRQTGDTIIIEHKTQTPLPFRLVILPPANTRWWDCQDNWAQFRNREDVVIVGLTRRGDDAISDSTTINVGERLNPTATRRIHVARQTPEAQNHPEQTVGAMMSQSAQSTAITPPPLLLPSPAEKYQATGSTARQRARRGYIMRQERLEPFLGRLIDRYEDTVAARFCAIQSPRGLLLLIFEYFFQSIDLASKDTAALACSDRGTLLYLISRASPPPLSNEVQKRGEGSSYRVEAWP</sequence>
<evidence type="ECO:0000256" key="1">
    <source>
        <dbReference type="SAM" id="MobiDB-lite"/>
    </source>
</evidence>
<protein>
    <submittedName>
        <fullName evidence="2">Uncharacterized protein</fullName>
    </submittedName>
</protein>
<gene>
    <name evidence="2" type="ORF">SISSUDRAFT_1066506</name>
</gene>
<feature type="region of interest" description="Disordered" evidence="1">
    <location>
        <begin position="390"/>
        <end position="410"/>
    </location>
</feature>
<dbReference type="EMBL" id="KV428276">
    <property type="protein sequence ID" value="KZT32991.1"/>
    <property type="molecule type" value="Genomic_DNA"/>
</dbReference>
<reference evidence="2 3" key="1">
    <citation type="journal article" date="2016" name="Mol. Biol. Evol.">
        <title>Comparative Genomics of Early-Diverging Mushroom-Forming Fungi Provides Insights into the Origins of Lignocellulose Decay Capabilities.</title>
        <authorList>
            <person name="Nagy L.G."/>
            <person name="Riley R."/>
            <person name="Tritt A."/>
            <person name="Adam C."/>
            <person name="Daum C."/>
            <person name="Floudas D."/>
            <person name="Sun H."/>
            <person name="Yadav J.S."/>
            <person name="Pangilinan J."/>
            <person name="Larsson K.H."/>
            <person name="Matsuura K."/>
            <person name="Barry K."/>
            <person name="Labutti K."/>
            <person name="Kuo R."/>
            <person name="Ohm R.A."/>
            <person name="Bhattacharya S.S."/>
            <person name="Shirouzu T."/>
            <person name="Yoshinaga Y."/>
            <person name="Martin F.M."/>
            <person name="Grigoriev I.V."/>
            <person name="Hibbett D.S."/>
        </authorList>
    </citation>
    <scope>NUCLEOTIDE SEQUENCE [LARGE SCALE GENOMIC DNA]</scope>
    <source>
        <strain evidence="2 3">HHB10207 ss-3</strain>
    </source>
</reference>
<evidence type="ECO:0000313" key="2">
    <source>
        <dbReference type="EMBL" id="KZT32991.1"/>
    </source>
</evidence>
<dbReference type="Proteomes" id="UP000076798">
    <property type="component" value="Unassembled WGS sequence"/>
</dbReference>
<name>A0A165Y8P6_9AGAM</name>